<keyword evidence="2" id="KW-1185">Reference proteome</keyword>
<proteinExistence type="predicted"/>
<reference evidence="1 2" key="1">
    <citation type="submission" date="2019-02" db="EMBL/GenBank/DDBJ databases">
        <title>Deep-cultivation of Planctomycetes and their phenomic and genomic characterization uncovers novel biology.</title>
        <authorList>
            <person name="Wiegand S."/>
            <person name="Jogler M."/>
            <person name="Boedeker C."/>
            <person name="Pinto D."/>
            <person name="Vollmers J."/>
            <person name="Rivas-Marin E."/>
            <person name="Kohn T."/>
            <person name="Peeters S.H."/>
            <person name="Heuer A."/>
            <person name="Rast P."/>
            <person name="Oberbeckmann S."/>
            <person name="Bunk B."/>
            <person name="Jeske O."/>
            <person name="Meyerdierks A."/>
            <person name="Storesund J.E."/>
            <person name="Kallscheuer N."/>
            <person name="Luecker S."/>
            <person name="Lage O.M."/>
            <person name="Pohl T."/>
            <person name="Merkel B.J."/>
            <person name="Hornburger P."/>
            <person name="Mueller R.-W."/>
            <person name="Bruemmer F."/>
            <person name="Labrenz M."/>
            <person name="Spormann A.M."/>
            <person name="Op Den Camp H."/>
            <person name="Overmann J."/>
            <person name="Amann R."/>
            <person name="Jetten M.S.M."/>
            <person name="Mascher T."/>
            <person name="Medema M.H."/>
            <person name="Devos D.P."/>
            <person name="Kaster A.-K."/>
            <person name="Ovreas L."/>
            <person name="Rohde M."/>
            <person name="Galperin M.Y."/>
            <person name="Jogler C."/>
        </authorList>
    </citation>
    <scope>NUCLEOTIDE SEQUENCE [LARGE SCALE GENOMIC DNA]</scope>
    <source>
        <strain evidence="1 2">KOR42</strain>
    </source>
</reference>
<sequence>MFNYAGEAPSSVGELLDENPHPFFQPIRRLCTKCVNPDCINTRGLLPLTPVCCCNSGAEFMRSVFHDGEGSSENIQLAFLACPLCETIQVIEFWES</sequence>
<name>A0A5C5VQX2_9PLAN</name>
<dbReference type="Proteomes" id="UP000317243">
    <property type="component" value="Unassembled WGS sequence"/>
</dbReference>
<accession>A0A5C5VQX2</accession>
<protein>
    <submittedName>
        <fullName evidence="1">Uncharacterized protein</fullName>
    </submittedName>
</protein>
<dbReference type="EMBL" id="SIHI01000057">
    <property type="protein sequence ID" value="TWT40059.1"/>
    <property type="molecule type" value="Genomic_DNA"/>
</dbReference>
<evidence type="ECO:0000313" key="1">
    <source>
        <dbReference type="EMBL" id="TWT40059.1"/>
    </source>
</evidence>
<gene>
    <name evidence="1" type="ORF">KOR42_50260</name>
</gene>
<dbReference type="AlphaFoldDB" id="A0A5C5VQX2"/>
<evidence type="ECO:0000313" key="2">
    <source>
        <dbReference type="Proteomes" id="UP000317243"/>
    </source>
</evidence>
<organism evidence="1 2">
    <name type="scientific">Thalassoglobus neptunius</name>
    <dbReference type="NCBI Taxonomy" id="1938619"/>
    <lineage>
        <taxon>Bacteria</taxon>
        <taxon>Pseudomonadati</taxon>
        <taxon>Planctomycetota</taxon>
        <taxon>Planctomycetia</taxon>
        <taxon>Planctomycetales</taxon>
        <taxon>Planctomycetaceae</taxon>
        <taxon>Thalassoglobus</taxon>
    </lineage>
</organism>
<comment type="caution">
    <text evidence="1">The sequence shown here is derived from an EMBL/GenBank/DDBJ whole genome shotgun (WGS) entry which is preliminary data.</text>
</comment>